<protein>
    <recommendedName>
        <fullName evidence="3">Transcriptional regulator</fullName>
    </recommendedName>
</protein>
<comment type="caution">
    <text evidence="1">The sequence shown here is derived from an EMBL/GenBank/DDBJ whole genome shotgun (WGS) entry which is preliminary data.</text>
</comment>
<evidence type="ECO:0000313" key="1">
    <source>
        <dbReference type="EMBL" id="GAA3989688.1"/>
    </source>
</evidence>
<evidence type="ECO:0008006" key="3">
    <source>
        <dbReference type="Google" id="ProtNLM"/>
    </source>
</evidence>
<gene>
    <name evidence="1" type="ORF">GCM10022247_05360</name>
</gene>
<accession>A0ABP7QY04</accession>
<sequence>MANGWTGETACALQKALRLSNEMFAEHLGIGSRTVAAWHQKPSLRPKSEMQQLLDTALEQAAASVQARFAELTQDAPTQVPEGAAVDAERRLSSDPNMAAALDWLDVNAGWEPGTARREVATRLGQLDVRDLHDRGVLRGRVDQRRIAQALGDYYGGITESHGRYGAHFGSDTDVTTSVLTQPDWLNLDCPLTAKHDRLRLTSTTPQSGLSLNDETARQAAQRLAETLALGIRLVDTPLYRLLDIGVGKQLVAGSVGVTRFVEYALTMDLLEGELIDALSSGASTQPGSLPLRDRYLPDLASVLGVSGRLCSGGALALTAIARPARAFHGEADYLLLVQERSGRVLNAARRLAVIPKGFHEPLNDLRAGAQLGATLRREMEEELFGRDDIDSTLGEQRHADPMHPSRLSEPMRWLMEEPGRLRMECTGFGLNLVSGNFEFASLVVIDDEEFWNRFGGQVKANWESSMLHQYSSLDADLLEELVGDVAWSNEGLFAFLQGLRRLREIGGHRVNLPEIEWEIR</sequence>
<dbReference type="Proteomes" id="UP001501747">
    <property type="component" value="Unassembled WGS sequence"/>
</dbReference>
<evidence type="ECO:0000313" key="2">
    <source>
        <dbReference type="Proteomes" id="UP001501747"/>
    </source>
</evidence>
<proteinExistence type="predicted"/>
<keyword evidence="2" id="KW-1185">Reference proteome</keyword>
<dbReference type="EMBL" id="BAABAL010000004">
    <property type="protein sequence ID" value="GAA3989688.1"/>
    <property type="molecule type" value="Genomic_DNA"/>
</dbReference>
<organism evidence="1 2">
    <name type="scientific">Allokutzneria multivorans</name>
    <dbReference type="NCBI Taxonomy" id="1142134"/>
    <lineage>
        <taxon>Bacteria</taxon>
        <taxon>Bacillati</taxon>
        <taxon>Actinomycetota</taxon>
        <taxon>Actinomycetes</taxon>
        <taxon>Pseudonocardiales</taxon>
        <taxon>Pseudonocardiaceae</taxon>
        <taxon>Allokutzneria</taxon>
    </lineage>
</organism>
<name>A0ABP7QY04_9PSEU</name>
<reference evidence="2" key="1">
    <citation type="journal article" date="2019" name="Int. J. Syst. Evol. Microbiol.">
        <title>The Global Catalogue of Microorganisms (GCM) 10K type strain sequencing project: providing services to taxonomists for standard genome sequencing and annotation.</title>
        <authorList>
            <consortium name="The Broad Institute Genomics Platform"/>
            <consortium name="The Broad Institute Genome Sequencing Center for Infectious Disease"/>
            <person name="Wu L."/>
            <person name="Ma J."/>
        </authorList>
    </citation>
    <scope>NUCLEOTIDE SEQUENCE [LARGE SCALE GENOMIC DNA]</scope>
    <source>
        <strain evidence="2">JCM 17342</strain>
    </source>
</reference>